<dbReference type="InterPro" id="IPR003439">
    <property type="entry name" value="ABC_transporter-like_ATP-bd"/>
</dbReference>
<dbReference type="SUPFAM" id="SSF52540">
    <property type="entry name" value="P-loop containing nucleoside triphosphate hydrolases"/>
    <property type="match status" value="1"/>
</dbReference>
<name>A0ABV0LIM1_9PSEU</name>
<keyword evidence="1" id="KW-0813">Transport</keyword>
<dbReference type="PROSITE" id="PS00211">
    <property type="entry name" value="ABC_TRANSPORTER_1"/>
    <property type="match status" value="1"/>
</dbReference>
<dbReference type="RefSeq" id="WP_348952518.1">
    <property type="nucleotide sequence ID" value="NZ_JBDZYD010000007.1"/>
</dbReference>
<dbReference type="GO" id="GO:0005524">
    <property type="term" value="F:ATP binding"/>
    <property type="evidence" value="ECO:0007669"/>
    <property type="project" value="UniProtKB-KW"/>
</dbReference>
<dbReference type="InterPro" id="IPR051782">
    <property type="entry name" value="ABC_Transporter_VariousFunc"/>
</dbReference>
<dbReference type="SMART" id="SM00382">
    <property type="entry name" value="AAA"/>
    <property type="match status" value="1"/>
</dbReference>
<dbReference type="PROSITE" id="PS50893">
    <property type="entry name" value="ABC_TRANSPORTER_2"/>
    <property type="match status" value="1"/>
</dbReference>
<dbReference type="InterPro" id="IPR027417">
    <property type="entry name" value="P-loop_NTPase"/>
</dbReference>
<comment type="caution">
    <text evidence="5">The sequence shown here is derived from an EMBL/GenBank/DDBJ whole genome shotgun (WGS) entry which is preliminary data.</text>
</comment>
<dbReference type="PANTHER" id="PTHR42939">
    <property type="entry name" value="ABC TRANSPORTER ATP-BINDING PROTEIN ALBC-RELATED"/>
    <property type="match status" value="1"/>
</dbReference>
<accession>A0ABV0LIM1</accession>
<dbReference type="PANTHER" id="PTHR42939:SF1">
    <property type="entry name" value="ABC TRANSPORTER ATP-BINDING PROTEIN ALBC-RELATED"/>
    <property type="match status" value="1"/>
</dbReference>
<evidence type="ECO:0000313" key="5">
    <source>
        <dbReference type="EMBL" id="MEQ0561323.1"/>
    </source>
</evidence>
<keyword evidence="7" id="KW-1185">Reference proteome</keyword>
<dbReference type="Pfam" id="PF00005">
    <property type="entry name" value="ABC_tran"/>
    <property type="match status" value="1"/>
</dbReference>
<protein>
    <submittedName>
        <fullName evidence="5">ABC transporter ATP-binding protein</fullName>
    </submittedName>
</protein>
<sequence>MIRLAGVGKRYGRGDFVLRDVDLTVEPGHVVGILGSNGSGKSTLLRIMAGLSCPTTGSVTGTPRIGYLPDRFPAGQRMGARAYLRHMARIRGLGDLSVIDPLLDRLALVGGPTAPLRTLSKGNAQKVGLAQAVMVRPDLLILDEPWSGLDVATHAVLAELVAETRARGASVVFTDHRPQVVHDHADVVHLMDGGRLTAESTEPTTRIVLQGTGPAWTDEPGVRHAVAEGRQVVLTVEVTHVDAVLLRALKDGWSVREVAPCSP</sequence>
<evidence type="ECO:0000313" key="7">
    <source>
        <dbReference type="Proteomes" id="UP001440984"/>
    </source>
</evidence>
<dbReference type="InterPro" id="IPR003593">
    <property type="entry name" value="AAA+_ATPase"/>
</dbReference>
<organism evidence="5 7">
    <name type="scientific">Amycolatopsis melonis</name>
    <dbReference type="NCBI Taxonomy" id="3156488"/>
    <lineage>
        <taxon>Bacteria</taxon>
        <taxon>Bacillati</taxon>
        <taxon>Actinomycetota</taxon>
        <taxon>Actinomycetes</taxon>
        <taxon>Pseudonocardiales</taxon>
        <taxon>Pseudonocardiaceae</taxon>
        <taxon>Amycolatopsis</taxon>
    </lineage>
</organism>
<reference evidence="5 7" key="1">
    <citation type="submission" date="2024-05" db="EMBL/GenBank/DDBJ databases">
        <authorList>
            <person name="Zhao H."/>
            <person name="Xu Y."/>
            <person name="Lin S."/>
            <person name="Spain J.C."/>
            <person name="Zhou N.-Y."/>
        </authorList>
    </citation>
    <scope>NUCLEOTIDE SEQUENCE [LARGE SCALE GENOMIC DNA]</scope>
    <source>
        <strain evidence="5 7">NEAU-NG30</strain>
    </source>
</reference>
<feature type="domain" description="ABC transporter" evidence="4">
    <location>
        <begin position="2"/>
        <end position="218"/>
    </location>
</feature>
<dbReference type="EMBL" id="JBDZYD010000010">
    <property type="protein sequence ID" value="MEQ0562753.1"/>
    <property type="molecule type" value="Genomic_DNA"/>
</dbReference>
<evidence type="ECO:0000256" key="1">
    <source>
        <dbReference type="ARBA" id="ARBA00022448"/>
    </source>
</evidence>
<evidence type="ECO:0000256" key="2">
    <source>
        <dbReference type="ARBA" id="ARBA00022741"/>
    </source>
</evidence>
<evidence type="ECO:0000313" key="6">
    <source>
        <dbReference type="EMBL" id="MEQ0562753.1"/>
    </source>
</evidence>
<gene>
    <name evidence="5" type="ORF">ABJI51_19730</name>
    <name evidence="6" type="ORF">ABJI51_27050</name>
</gene>
<dbReference type="InterPro" id="IPR017871">
    <property type="entry name" value="ABC_transporter-like_CS"/>
</dbReference>
<keyword evidence="2" id="KW-0547">Nucleotide-binding</keyword>
<dbReference type="CDD" id="cd03230">
    <property type="entry name" value="ABC_DR_subfamily_A"/>
    <property type="match status" value="1"/>
</dbReference>
<evidence type="ECO:0000256" key="3">
    <source>
        <dbReference type="ARBA" id="ARBA00022840"/>
    </source>
</evidence>
<dbReference type="EMBL" id="JBDZYD010000007">
    <property type="protein sequence ID" value="MEQ0561323.1"/>
    <property type="molecule type" value="Genomic_DNA"/>
</dbReference>
<dbReference type="Gene3D" id="3.40.50.300">
    <property type="entry name" value="P-loop containing nucleotide triphosphate hydrolases"/>
    <property type="match status" value="1"/>
</dbReference>
<keyword evidence="3 5" id="KW-0067">ATP-binding</keyword>
<evidence type="ECO:0000259" key="4">
    <source>
        <dbReference type="PROSITE" id="PS50893"/>
    </source>
</evidence>
<proteinExistence type="predicted"/>
<dbReference type="Proteomes" id="UP001440984">
    <property type="component" value="Unassembled WGS sequence"/>
</dbReference>